<dbReference type="PROSITE" id="PS51747">
    <property type="entry name" value="CYT_DCMP_DEAMINASES_2"/>
    <property type="match status" value="1"/>
</dbReference>
<name>A0A2M7G1E9_9BACT</name>
<dbReference type="Gene3D" id="3.40.140.10">
    <property type="entry name" value="Cytidine Deaminase, domain 2"/>
    <property type="match status" value="1"/>
</dbReference>
<dbReference type="Proteomes" id="UP000231019">
    <property type="component" value="Unassembled WGS sequence"/>
</dbReference>
<protein>
    <recommendedName>
        <fullName evidence="1">CMP/dCMP-type deaminase domain-containing protein</fullName>
    </recommendedName>
</protein>
<evidence type="ECO:0000259" key="1">
    <source>
        <dbReference type="PROSITE" id="PS51747"/>
    </source>
</evidence>
<comment type="caution">
    <text evidence="2">The sequence shown here is derived from an EMBL/GenBank/DDBJ whole genome shotgun (WGS) entry which is preliminary data.</text>
</comment>
<accession>A0A2M7G1E9</accession>
<dbReference type="InterPro" id="IPR016193">
    <property type="entry name" value="Cytidine_deaminase-like"/>
</dbReference>
<evidence type="ECO:0000313" key="3">
    <source>
        <dbReference type="Proteomes" id="UP000231019"/>
    </source>
</evidence>
<dbReference type="InterPro" id="IPR002125">
    <property type="entry name" value="CMP_dCMP_dom"/>
</dbReference>
<evidence type="ECO:0000313" key="2">
    <source>
        <dbReference type="EMBL" id="PIW15523.1"/>
    </source>
</evidence>
<dbReference type="GO" id="GO:0003824">
    <property type="term" value="F:catalytic activity"/>
    <property type="evidence" value="ECO:0007669"/>
    <property type="project" value="InterPro"/>
</dbReference>
<organism evidence="2 3">
    <name type="scientific">bacterium (Candidatus Blackallbacteria) CG17_big_fil_post_rev_8_21_14_2_50_48_46</name>
    <dbReference type="NCBI Taxonomy" id="2014261"/>
    <lineage>
        <taxon>Bacteria</taxon>
        <taxon>Candidatus Blackallbacteria</taxon>
    </lineage>
</organism>
<gene>
    <name evidence="2" type="ORF">COW36_17120</name>
</gene>
<dbReference type="EMBL" id="PFFQ01000052">
    <property type="protein sequence ID" value="PIW15523.1"/>
    <property type="molecule type" value="Genomic_DNA"/>
</dbReference>
<dbReference type="Pfam" id="PF00383">
    <property type="entry name" value="dCMP_cyt_deam_1"/>
    <property type="match status" value="1"/>
</dbReference>
<feature type="domain" description="CMP/dCMP-type deaminase" evidence="1">
    <location>
        <begin position="2"/>
        <end position="99"/>
    </location>
</feature>
<proteinExistence type="predicted"/>
<dbReference type="AlphaFoldDB" id="A0A2M7G1E9"/>
<dbReference type="SUPFAM" id="SSF53927">
    <property type="entry name" value="Cytidine deaminase-like"/>
    <property type="match status" value="1"/>
</dbReference>
<sequence length="99" mass="11012">MSQPRYFMQEALKMAPQGLERGELPIGAVVVFQGQIIAAAHTQEYAQGRLLVHAELLALEIADKIKPLMPLKCPVMVPWLWCKTGSAQRPTFPIITCPK</sequence>
<reference evidence="2 3" key="1">
    <citation type="submission" date="2017-09" db="EMBL/GenBank/DDBJ databases">
        <title>Depth-based differentiation of microbial function through sediment-hosted aquifers and enrichment of novel symbionts in the deep terrestrial subsurface.</title>
        <authorList>
            <person name="Probst A.J."/>
            <person name="Ladd B."/>
            <person name="Jarett J.K."/>
            <person name="Geller-Mcgrath D.E."/>
            <person name="Sieber C.M."/>
            <person name="Emerson J.B."/>
            <person name="Anantharaman K."/>
            <person name="Thomas B.C."/>
            <person name="Malmstrom R."/>
            <person name="Stieglmeier M."/>
            <person name="Klingl A."/>
            <person name="Woyke T."/>
            <person name="Ryan C.M."/>
            <person name="Banfield J.F."/>
        </authorList>
    </citation>
    <scope>NUCLEOTIDE SEQUENCE [LARGE SCALE GENOMIC DNA]</scope>
    <source>
        <strain evidence="2">CG17_big_fil_post_rev_8_21_14_2_50_48_46</strain>
    </source>
</reference>